<evidence type="ECO:0000259" key="5">
    <source>
        <dbReference type="Pfam" id="PF04542"/>
    </source>
</evidence>
<keyword evidence="3" id="KW-0731">Sigma factor</keyword>
<proteinExistence type="inferred from homology"/>
<dbReference type="InterPro" id="IPR013249">
    <property type="entry name" value="RNA_pol_sigma70_r4_t2"/>
</dbReference>
<dbReference type="Pfam" id="PF08281">
    <property type="entry name" value="Sigma70_r4_2"/>
    <property type="match status" value="1"/>
</dbReference>
<comment type="similarity">
    <text evidence="1">Belongs to the sigma-70 factor family. ECF subfamily.</text>
</comment>
<dbReference type="GO" id="GO:0016987">
    <property type="term" value="F:sigma factor activity"/>
    <property type="evidence" value="ECO:0007669"/>
    <property type="project" value="UniProtKB-KW"/>
</dbReference>
<dbReference type="Gene3D" id="1.10.10.10">
    <property type="entry name" value="Winged helix-like DNA-binding domain superfamily/Winged helix DNA-binding domain"/>
    <property type="match status" value="1"/>
</dbReference>
<dbReference type="InterPro" id="IPR013324">
    <property type="entry name" value="RNA_pol_sigma_r3/r4-like"/>
</dbReference>
<dbReference type="InterPro" id="IPR036388">
    <property type="entry name" value="WH-like_DNA-bd_sf"/>
</dbReference>
<dbReference type="SUPFAM" id="SSF88659">
    <property type="entry name" value="Sigma3 and sigma4 domains of RNA polymerase sigma factors"/>
    <property type="match status" value="1"/>
</dbReference>
<dbReference type="InterPro" id="IPR013325">
    <property type="entry name" value="RNA_pol_sigma_r2"/>
</dbReference>
<sequence>MNNDDLMNYQDQALLIEHLRRGEEQSFIHLVDHYNQRLYGYAMTLTNDQALSQDILQNVFLKTWEKRKKIKIKTSLQNYLFKAVHNEFVNQYKKNRSTMILEQKYFDALDRATKSYDENSFLKAIEKITEEIQSLPPKCREVFILSRKEGLTNIEISQYLNVSVKTVEAHVTKAFSILRKKLGDKIETILFMVFGLSKFKS</sequence>
<reference evidence="7" key="1">
    <citation type="submission" date="2018-06" db="EMBL/GenBank/DDBJ databases">
        <authorList>
            <person name="Zhirakovskaya E."/>
        </authorList>
    </citation>
    <scope>NUCLEOTIDE SEQUENCE</scope>
</reference>
<gene>
    <name evidence="7" type="ORF">MNBD_BACTEROID03-1243</name>
</gene>
<evidence type="ECO:0000256" key="2">
    <source>
        <dbReference type="ARBA" id="ARBA00023015"/>
    </source>
</evidence>
<evidence type="ECO:0000256" key="4">
    <source>
        <dbReference type="ARBA" id="ARBA00023163"/>
    </source>
</evidence>
<dbReference type="EMBL" id="UOEL01000054">
    <property type="protein sequence ID" value="VAW11212.1"/>
    <property type="molecule type" value="Genomic_DNA"/>
</dbReference>
<dbReference type="NCBIfam" id="TIGR02937">
    <property type="entry name" value="sigma70-ECF"/>
    <property type="match status" value="1"/>
</dbReference>
<feature type="domain" description="RNA polymerase sigma-70 region 2" evidence="5">
    <location>
        <begin position="30"/>
        <end position="97"/>
    </location>
</feature>
<dbReference type="SUPFAM" id="SSF88946">
    <property type="entry name" value="Sigma2 domain of RNA polymerase sigma factors"/>
    <property type="match status" value="1"/>
</dbReference>
<dbReference type="PANTHER" id="PTHR43133">
    <property type="entry name" value="RNA POLYMERASE ECF-TYPE SIGMA FACTO"/>
    <property type="match status" value="1"/>
</dbReference>
<dbReference type="InterPro" id="IPR014284">
    <property type="entry name" value="RNA_pol_sigma-70_dom"/>
</dbReference>
<name>A0A3B0T9P5_9ZZZZ</name>
<evidence type="ECO:0000313" key="7">
    <source>
        <dbReference type="EMBL" id="VAW11212.1"/>
    </source>
</evidence>
<dbReference type="NCBIfam" id="TIGR02985">
    <property type="entry name" value="Sig70_bacteroi1"/>
    <property type="match status" value="1"/>
</dbReference>
<dbReference type="GO" id="GO:0003677">
    <property type="term" value="F:DNA binding"/>
    <property type="evidence" value="ECO:0007669"/>
    <property type="project" value="InterPro"/>
</dbReference>
<dbReference type="InterPro" id="IPR014327">
    <property type="entry name" value="RNA_pol_sigma70_bacteroid"/>
</dbReference>
<dbReference type="GO" id="GO:0006352">
    <property type="term" value="P:DNA-templated transcription initiation"/>
    <property type="evidence" value="ECO:0007669"/>
    <property type="project" value="InterPro"/>
</dbReference>
<dbReference type="Pfam" id="PF04542">
    <property type="entry name" value="Sigma70_r2"/>
    <property type="match status" value="1"/>
</dbReference>
<dbReference type="InterPro" id="IPR007627">
    <property type="entry name" value="RNA_pol_sigma70_r2"/>
</dbReference>
<dbReference type="AlphaFoldDB" id="A0A3B0T9P5"/>
<dbReference type="InterPro" id="IPR039425">
    <property type="entry name" value="RNA_pol_sigma-70-like"/>
</dbReference>
<organism evidence="7">
    <name type="scientific">hydrothermal vent metagenome</name>
    <dbReference type="NCBI Taxonomy" id="652676"/>
    <lineage>
        <taxon>unclassified sequences</taxon>
        <taxon>metagenomes</taxon>
        <taxon>ecological metagenomes</taxon>
    </lineage>
</organism>
<protein>
    <submittedName>
        <fullName evidence="7">RNA polymerase ECF-type sigma factor</fullName>
    </submittedName>
</protein>
<keyword evidence="2" id="KW-0805">Transcription regulation</keyword>
<accession>A0A3B0T9P5</accession>
<dbReference type="PANTHER" id="PTHR43133:SF46">
    <property type="entry name" value="RNA POLYMERASE SIGMA-70 FACTOR ECF SUBFAMILY"/>
    <property type="match status" value="1"/>
</dbReference>
<evidence type="ECO:0000256" key="1">
    <source>
        <dbReference type="ARBA" id="ARBA00010641"/>
    </source>
</evidence>
<keyword evidence="4" id="KW-0804">Transcription</keyword>
<dbReference type="Gene3D" id="1.10.1740.10">
    <property type="match status" value="1"/>
</dbReference>
<evidence type="ECO:0000256" key="3">
    <source>
        <dbReference type="ARBA" id="ARBA00023082"/>
    </source>
</evidence>
<evidence type="ECO:0000259" key="6">
    <source>
        <dbReference type="Pfam" id="PF08281"/>
    </source>
</evidence>
<feature type="domain" description="RNA polymerase sigma factor 70 region 4 type 2" evidence="6">
    <location>
        <begin position="126"/>
        <end position="174"/>
    </location>
</feature>